<dbReference type="Proteomes" id="UP000199214">
    <property type="component" value="Unassembled WGS sequence"/>
</dbReference>
<dbReference type="InterPro" id="IPR009056">
    <property type="entry name" value="Cyt_c-like_dom"/>
</dbReference>
<dbReference type="STRING" id="1855283.SAMN05216382_2392"/>
<dbReference type="OrthoDB" id="9805828at2"/>
<dbReference type="GO" id="GO:0046872">
    <property type="term" value="F:metal ion binding"/>
    <property type="evidence" value="ECO:0007669"/>
    <property type="project" value="UniProtKB-KW"/>
</dbReference>
<name>A0A1H7RYU9_9SPHN</name>
<dbReference type="GO" id="GO:0009055">
    <property type="term" value="F:electron transfer activity"/>
    <property type="evidence" value="ECO:0007669"/>
    <property type="project" value="InterPro"/>
</dbReference>
<feature type="domain" description="Cytochrome c" evidence="7">
    <location>
        <begin position="41"/>
        <end position="142"/>
    </location>
</feature>
<proteinExistence type="predicted"/>
<evidence type="ECO:0000313" key="9">
    <source>
        <dbReference type="Proteomes" id="UP000199214"/>
    </source>
</evidence>
<sequence>MRAEVRSTSLALAAFVAACAPAERDRGVSPDAPLAARMKVADARMGRAVFRQCAACHTIDAGTGDRDGPNLHGVTRAQVGHNSARFGYTAALQSVGGTWSCARLDRWLTNPATFAPGTSMRFPGLHNGLDRADVIAYLYAGGGDKPDCR</sequence>
<organism evidence="8 9">
    <name type="scientific">Sphingomonas palmae</name>
    <dbReference type="NCBI Taxonomy" id="1855283"/>
    <lineage>
        <taxon>Bacteria</taxon>
        <taxon>Pseudomonadati</taxon>
        <taxon>Pseudomonadota</taxon>
        <taxon>Alphaproteobacteria</taxon>
        <taxon>Sphingomonadales</taxon>
        <taxon>Sphingomonadaceae</taxon>
        <taxon>Sphingomonas</taxon>
    </lineage>
</organism>
<dbReference type="InterPro" id="IPR036909">
    <property type="entry name" value="Cyt_c-like_dom_sf"/>
</dbReference>
<evidence type="ECO:0000256" key="2">
    <source>
        <dbReference type="ARBA" id="ARBA00022617"/>
    </source>
</evidence>
<dbReference type="Gene3D" id="1.10.760.10">
    <property type="entry name" value="Cytochrome c-like domain"/>
    <property type="match status" value="1"/>
</dbReference>
<accession>A0A1H7RYU9</accession>
<dbReference type="PROSITE" id="PS51007">
    <property type="entry name" value="CYTC"/>
    <property type="match status" value="1"/>
</dbReference>
<dbReference type="EMBL" id="FNZZ01000004">
    <property type="protein sequence ID" value="SEL65286.1"/>
    <property type="molecule type" value="Genomic_DNA"/>
</dbReference>
<dbReference type="RefSeq" id="WP_093006549.1">
    <property type="nucleotide sequence ID" value="NZ_FNZZ01000004.1"/>
</dbReference>
<protein>
    <submittedName>
        <fullName evidence="8">Cytochrome c</fullName>
    </submittedName>
</protein>
<dbReference type="PANTHER" id="PTHR11961">
    <property type="entry name" value="CYTOCHROME C"/>
    <property type="match status" value="1"/>
</dbReference>
<keyword evidence="9" id="KW-1185">Reference proteome</keyword>
<reference evidence="9" key="1">
    <citation type="submission" date="2016-10" db="EMBL/GenBank/DDBJ databases">
        <authorList>
            <person name="Varghese N."/>
            <person name="Submissions S."/>
        </authorList>
    </citation>
    <scope>NUCLEOTIDE SEQUENCE [LARGE SCALE GENOMIC DNA]</scope>
    <source>
        <strain evidence="9">JS21-1</strain>
    </source>
</reference>
<evidence type="ECO:0000256" key="4">
    <source>
        <dbReference type="ARBA" id="ARBA00022982"/>
    </source>
</evidence>
<evidence type="ECO:0000313" key="8">
    <source>
        <dbReference type="EMBL" id="SEL65286.1"/>
    </source>
</evidence>
<evidence type="ECO:0000256" key="6">
    <source>
        <dbReference type="PROSITE-ProRule" id="PRU00433"/>
    </source>
</evidence>
<evidence type="ECO:0000259" key="7">
    <source>
        <dbReference type="PROSITE" id="PS51007"/>
    </source>
</evidence>
<dbReference type="PROSITE" id="PS51257">
    <property type="entry name" value="PROKAR_LIPOPROTEIN"/>
    <property type="match status" value="1"/>
</dbReference>
<evidence type="ECO:0000256" key="3">
    <source>
        <dbReference type="ARBA" id="ARBA00022723"/>
    </source>
</evidence>
<keyword evidence="5 6" id="KW-0408">Iron</keyword>
<dbReference type="Pfam" id="PF00034">
    <property type="entry name" value="Cytochrom_C"/>
    <property type="match status" value="1"/>
</dbReference>
<dbReference type="GO" id="GO:0020037">
    <property type="term" value="F:heme binding"/>
    <property type="evidence" value="ECO:0007669"/>
    <property type="project" value="InterPro"/>
</dbReference>
<evidence type="ECO:0000256" key="5">
    <source>
        <dbReference type="ARBA" id="ARBA00023004"/>
    </source>
</evidence>
<evidence type="ECO:0000256" key="1">
    <source>
        <dbReference type="ARBA" id="ARBA00022448"/>
    </source>
</evidence>
<dbReference type="AlphaFoldDB" id="A0A1H7RYU9"/>
<dbReference type="SUPFAM" id="SSF46626">
    <property type="entry name" value="Cytochrome c"/>
    <property type="match status" value="1"/>
</dbReference>
<gene>
    <name evidence="8" type="ORF">SAMN05216382_2392</name>
</gene>
<keyword evidence="3 6" id="KW-0479">Metal-binding</keyword>
<dbReference type="InterPro" id="IPR002327">
    <property type="entry name" value="Cyt_c_1A/1B"/>
</dbReference>
<keyword evidence="2 6" id="KW-0349">Heme</keyword>
<keyword evidence="4" id="KW-0249">Electron transport</keyword>
<dbReference type="PRINTS" id="PR00604">
    <property type="entry name" value="CYTCHRMECIAB"/>
</dbReference>
<keyword evidence="1" id="KW-0813">Transport</keyword>